<evidence type="ECO:0000256" key="1">
    <source>
        <dbReference type="SAM" id="MobiDB-lite"/>
    </source>
</evidence>
<comment type="caution">
    <text evidence="2">The sequence shown here is derived from an EMBL/GenBank/DDBJ whole genome shotgun (WGS) entry which is preliminary data.</text>
</comment>
<feature type="non-terminal residue" evidence="2">
    <location>
        <position position="274"/>
    </location>
</feature>
<gene>
    <name evidence="2" type="ORF">LARSCL_LOCUS17874</name>
</gene>
<dbReference type="EMBL" id="CAXIEN010000314">
    <property type="protein sequence ID" value="CAL1292840.1"/>
    <property type="molecule type" value="Genomic_DNA"/>
</dbReference>
<protein>
    <submittedName>
        <fullName evidence="2">Uncharacterized protein</fullName>
    </submittedName>
</protein>
<name>A0AAV2B9C2_9ARAC</name>
<feature type="compositionally biased region" description="Basic residues" evidence="1">
    <location>
        <begin position="39"/>
        <end position="53"/>
    </location>
</feature>
<feature type="region of interest" description="Disordered" evidence="1">
    <location>
        <begin position="1"/>
        <end position="105"/>
    </location>
</feature>
<dbReference type="Proteomes" id="UP001497382">
    <property type="component" value="Unassembled WGS sequence"/>
</dbReference>
<reference evidence="2 3" key="1">
    <citation type="submission" date="2024-04" db="EMBL/GenBank/DDBJ databases">
        <authorList>
            <person name="Rising A."/>
            <person name="Reimegard J."/>
            <person name="Sonavane S."/>
            <person name="Akerstrom W."/>
            <person name="Nylinder S."/>
            <person name="Hedman E."/>
            <person name="Kallberg Y."/>
        </authorList>
    </citation>
    <scope>NUCLEOTIDE SEQUENCE [LARGE SCALE GENOMIC DNA]</scope>
</reference>
<feature type="compositionally biased region" description="Polar residues" evidence="1">
    <location>
        <begin position="26"/>
        <end position="38"/>
    </location>
</feature>
<proteinExistence type="predicted"/>
<dbReference type="AlphaFoldDB" id="A0AAV2B9C2"/>
<accession>A0AAV2B9C2</accession>
<sequence>MPPVSPGRKRFSKPAEIKPPVKNDNRSANGNDQLTSATQKRKRVCGSKKKVGGKKQEMDASEDHSYACPADNNSKVENAVDAKKKKPAEQNHQTSSGDSRVQKSETTVIIRKDVVGHFKCYQSYEVHKYTRRDSNTKSTVTGARNEVYRLVEDDVSADDEDSEDCDCEEKIVDGTKKLYIPTNEDSDREDFEVCDDEDIEVCDDEDIVDCDREDIEGYDRVEKIGDGTRKLSIPAPSFADFDDSTITIFSSDDEVEEEPPWQKAYREFIAKKYP</sequence>
<feature type="compositionally biased region" description="Polar residues" evidence="1">
    <location>
        <begin position="90"/>
        <end position="105"/>
    </location>
</feature>
<organism evidence="2 3">
    <name type="scientific">Larinioides sclopetarius</name>
    <dbReference type="NCBI Taxonomy" id="280406"/>
    <lineage>
        <taxon>Eukaryota</taxon>
        <taxon>Metazoa</taxon>
        <taxon>Ecdysozoa</taxon>
        <taxon>Arthropoda</taxon>
        <taxon>Chelicerata</taxon>
        <taxon>Arachnida</taxon>
        <taxon>Araneae</taxon>
        <taxon>Araneomorphae</taxon>
        <taxon>Entelegynae</taxon>
        <taxon>Araneoidea</taxon>
        <taxon>Araneidae</taxon>
        <taxon>Larinioides</taxon>
    </lineage>
</organism>
<feature type="compositionally biased region" description="Basic and acidic residues" evidence="1">
    <location>
        <begin position="54"/>
        <end position="65"/>
    </location>
</feature>
<keyword evidence="3" id="KW-1185">Reference proteome</keyword>
<feature type="compositionally biased region" description="Basic and acidic residues" evidence="1">
    <location>
        <begin position="13"/>
        <end position="25"/>
    </location>
</feature>
<evidence type="ECO:0000313" key="3">
    <source>
        <dbReference type="Proteomes" id="UP001497382"/>
    </source>
</evidence>
<evidence type="ECO:0000313" key="2">
    <source>
        <dbReference type="EMBL" id="CAL1292840.1"/>
    </source>
</evidence>